<reference evidence="1" key="1">
    <citation type="journal article" date="2020" name="Stud. Mycol.">
        <title>101 Dothideomycetes genomes: a test case for predicting lifestyles and emergence of pathogens.</title>
        <authorList>
            <person name="Haridas S."/>
            <person name="Albert R."/>
            <person name="Binder M."/>
            <person name="Bloem J."/>
            <person name="Labutti K."/>
            <person name="Salamov A."/>
            <person name="Andreopoulos B."/>
            <person name="Baker S."/>
            <person name="Barry K."/>
            <person name="Bills G."/>
            <person name="Bluhm B."/>
            <person name="Cannon C."/>
            <person name="Castanera R."/>
            <person name="Culley D."/>
            <person name="Daum C."/>
            <person name="Ezra D."/>
            <person name="Gonzalez J."/>
            <person name="Henrissat B."/>
            <person name="Kuo A."/>
            <person name="Liang C."/>
            <person name="Lipzen A."/>
            <person name="Lutzoni F."/>
            <person name="Magnuson J."/>
            <person name="Mondo S."/>
            <person name="Nolan M."/>
            <person name="Ohm R."/>
            <person name="Pangilinan J."/>
            <person name="Park H.-J."/>
            <person name="Ramirez L."/>
            <person name="Alfaro M."/>
            <person name="Sun H."/>
            <person name="Tritt A."/>
            <person name="Yoshinaga Y."/>
            <person name="Zwiers L.-H."/>
            <person name="Turgeon B."/>
            <person name="Goodwin S."/>
            <person name="Spatafora J."/>
            <person name="Crous P."/>
            <person name="Grigoriev I."/>
        </authorList>
    </citation>
    <scope>NUCLEOTIDE SEQUENCE</scope>
    <source>
        <strain evidence="1">CBS 119687</strain>
    </source>
</reference>
<dbReference type="RefSeq" id="XP_033528400.1">
    <property type="nucleotide sequence ID" value="XM_033666424.1"/>
</dbReference>
<name>A0A6A6AS22_9PLEO</name>
<evidence type="ECO:0000313" key="2">
    <source>
        <dbReference type="Proteomes" id="UP000799771"/>
    </source>
</evidence>
<dbReference type="GeneID" id="54406856"/>
<dbReference type="Proteomes" id="UP000799771">
    <property type="component" value="Unassembled WGS sequence"/>
</dbReference>
<organism evidence="1 2">
    <name type="scientific">Dothidotthia symphoricarpi CBS 119687</name>
    <dbReference type="NCBI Taxonomy" id="1392245"/>
    <lineage>
        <taxon>Eukaryota</taxon>
        <taxon>Fungi</taxon>
        <taxon>Dikarya</taxon>
        <taxon>Ascomycota</taxon>
        <taxon>Pezizomycotina</taxon>
        <taxon>Dothideomycetes</taxon>
        <taxon>Pleosporomycetidae</taxon>
        <taxon>Pleosporales</taxon>
        <taxon>Dothidotthiaceae</taxon>
        <taxon>Dothidotthia</taxon>
    </lineage>
</organism>
<protein>
    <submittedName>
        <fullName evidence="1">Uncharacterized protein</fullName>
    </submittedName>
</protein>
<sequence length="245" mass="27696">MSQNLQMPTPLGGTIEESCVLRAALVLMKAFLHLREATWQNFVIGIVKDGTNLLIVHDHTHAGRRYGWFATFPNTLVSSVVQKQALLTTASCHDIGHMKTLIEQVFKGMDVTVEEVKIHRKDLGNRTMVIQENGYCHFKIPDHWLLRVTSHFTGYQWAIDMAGAQHGACFPFARWSVYHDAFIEKIFTVKPLGTLARHGAWMSQLKCKAGSTYDINGNAMRAFHAKVDPKMARKGVKWFDVLTKS</sequence>
<evidence type="ECO:0000313" key="1">
    <source>
        <dbReference type="EMBL" id="KAF2134013.1"/>
    </source>
</evidence>
<accession>A0A6A6AS22</accession>
<gene>
    <name evidence="1" type="ORF">P153DRAFT_353226</name>
</gene>
<keyword evidence="2" id="KW-1185">Reference proteome</keyword>
<dbReference type="EMBL" id="ML977498">
    <property type="protein sequence ID" value="KAF2134013.1"/>
    <property type="molecule type" value="Genomic_DNA"/>
</dbReference>
<dbReference type="AlphaFoldDB" id="A0A6A6AS22"/>
<dbReference type="OrthoDB" id="432970at2759"/>
<proteinExistence type="predicted"/>